<dbReference type="GO" id="GO:1990573">
    <property type="term" value="P:potassium ion import across plasma membrane"/>
    <property type="evidence" value="ECO:0007669"/>
    <property type="project" value="TreeGrafter"/>
</dbReference>
<evidence type="ECO:0000313" key="11">
    <source>
        <dbReference type="Proteomes" id="UP001153069"/>
    </source>
</evidence>
<feature type="region of interest" description="Disordered" evidence="8">
    <location>
        <begin position="1"/>
        <end position="70"/>
    </location>
</feature>
<gene>
    <name evidence="10" type="ORF">SEMRO_67_G037550.1</name>
</gene>
<dbReference type="InterPro" id="IPR013518">
    <property type="entry name" value="K_chnl_inward-rec_Kir_cyto"/>
</dbReference>
<reference evidence="10" key="1">
    <citation type="submission" date="2020-06" db="EMBL/GenBank/DDBJ databases">
        <authorList>
            <consortium name="Plant Systems Biology data submission"/>
        </authorList>
    </citation>
    <scope>NUCLEOTIDE SEQUENCE</scope>
    <source>
        <strain evidence="10">D6</strain>
    </source>
</reference>
<organism evidence="10 11">
    <name type="scientific">Seminavis robusta</name>
    <dbReference type="NCBI Taxonomy" id="568900"/>
    <lineage>
        <taxon>Eukaryota</taxon>
        <taxon>Sar</taxon>
        <taxon>Stramenopiles</taxon>
        <taxon>Ochrophyta</taxon>
        <taxon>Bacillariophyta</taxon>
        <taxon>Bacillariophyceae</taxon>
        <taxon>Bacillariophycidae</taxon>
        <taxon>Naviculales</taxon>
        <taxon>Naviculaceae</taxon>
        <taxon>Seminavis</taxon>
    </lineage>
</organism>
<evidence type="ECO:0000256" key="5">
    <source>
        <dbReference type="ARBA" id="ARBA00023065"/>
    </source>
</evidence>
<feature type="transmembrane region" description="Helical" evidence="9">
    <location>
        <begin position="268"/>
        <end position="292"/>
    </location>
</feature>
<evidence type="ECO:0000256" key="6">
    <source>
        <dbReference type="ARBA" id="ARBA00023303"/>
    </source>
</evidence>
<dbReference type="PANTHER" id="PTHR11767:SF102">
    <property type="entry name" value="INWARDLY RECTIFYING POTASSIUM CHANNEL 1, ISOFORM F"/>
    <property type="match status" value="1"/>
</dbReference>
<protein>
    <recommendedName>
        <fullName evidence="12">Inward rectifier potassium channel C-terminal domain-containing protein</fullName>
    </recommendedName>
</protein>
<feature type="compositionally biased region" description="Acidic residues" evidence="8">
    <location>
        <begin position="799"/>
        <end position="810"/>
    </location>
</feature>
<feature type="compositionally biased region" description="Basic and acidic residues" evidence="8">
    <location>
        <begin position="1"/>
        <end position="12"/>
    </location>
</feature>
<dbReference type="SUPFAM" id="SSF81324">
    <property type="entry name" value="Voltage-gated potassium channels"/>
    <property type="match status" value="1"/>
</dbReference>
<dbReference type="PANTHER" id="PTHR11767">
    <property type="entry name" value="INWARD RECTIFIER POTASSIUM CHANNEL"/>
    <property type="match status" value="1"/>
</dbReference>
<feature type="compositionally biased region" description="Basic and acidic residues" evidence="8">
    <location>
        <begin position="435"/>
        <end position="454"/>
    </location>
</feature>
<dbReference type="AlphaFoldDB" id="A0A9N8H7F6"/>
<comment type="similarity">
    <text evidence="7">Belongs to the inward rectifier-type potassium channel (TC 1.A.2.1) family.</text>
</comment>
<evidence type="ECO:0008006" key="12">
    <source>
        <dbReference type="Google" id="ProtNLM"/>
    </source>
</evidence>
<evidence type="ECO:0000256" key="8">
    <source>
        <dbReference type="SAM" id="MobiDB-lite"/>
    </source>
</evidence>
<evidence type="ECO:0000256" key="9">
    <source>
        <dbReference type="SAM" id="Phobius"/>
    </source>
</evidence>
<dbReference type="Gene3D" id="1.10.287.70">
    <property type="match status" value="1"/>
</dbReference>
<dbReference type="SUPFAM" id="SSF81296">
    <property type="entry name" value="E set domains"/>
    <property type="match status" value="1"/>
</dbReference>
<keyword evidence="5 7" id="KW-0406">Ion transport</keyword>
<dbReference type="GO" id="GO:0034702">
    <property type="term" value="C:monoatomic ion channel complex"/>
    <property type="evidence" value="ECO:0007669"/>
    <property type="project" value="UniProtKB-KW"/>
</dbReference>
<evidence type="ECO:0000256" key="2">
    <source>
        <dbReference type="ARBA" id="ARBA00022538"/>
    </source>
</evidence>
<keyword evidence="9" id="KW-0472">Membrane</keyword>
<dbReference type="EMBL" id="CAICTM010000066">
    <property type="protein sequence ID" value="CAB9499708.1"/>
    <property type="molecule type" value="Genomic_DNA"/>
</dbReference>
<keyword evidence="7 9" id="KW-0812">Transmembrane</keyword>
<evidence type="ECO:0000256" key="4">
    <source>
        <dbReference type="ARBA" id="ARBA00022958"/>
    </source>
</evidence>
<dbReference type="Proteomes" id="UP001153069">
    <property type="component" value="Unassembled WGS sequence"/>
</dbReference>
<dbReference type="Gene3D" id="2.60.40.1400">
    <property type="entry name" value="G protein-activated inward rectifier potassium channel 1"/>
    <property type="match status" value="1"/>
</dbReference>
<comment type="caution">
    <text evidence="10">The sequence shown here is derived from an EMBL/GenBank/DDBJ whole genome shotgun (WGS) entry which is preliminary data.</text>
</comment>
<sequence length="820" mass="90615">MDEDDKGAKEEETMQPGEEPTGTASSLLTGGSQDAAFADDDGKLKAGTEEPTITASSTLQGGFQNAAISDDNDNLKKEVSFKENVHVASIPPIPVGAKEGAAVPLTEEPLTKLEEPMVKVEEDENRGGHNIATSFSVEEKIKEGAENPRSMAYLYKDGLEKPIKERAFASANLVRSRKRVDIETGACTRREVSAQPVWDCKDPMDPVERKVKLGQAIAKFEDGDDNTEDDDVPQYRMSAKNIEKSRWGQRKEFSLVSWYLQWTFRASFIEIIITDFIAFMVISLLWTVAIYLGALESPRCFVVAGSSLEEFPEWREHFYFMDAFQLSWTTFSTVGYGIVYPQVNKGSIDARPDCFVFSFMVTLESFVGVLFAAFCGSIIFGKIARIQSIAQISWSSPMVIRYGKGVVEPKPGEKKDGADEEDDDDSDSDEEDDKDDKNNPEPPGKEGQDHKMDQSSKSNANQKVVKYPPPIIEFRVINMLNYQKGGEIMNATLNVVASTEASKSMESLQLTEKRQETLSAASLLRLSKEITKKSAQTTAAVLRKTKGVVTQKTGKAVLNASGAAKNKLSGTFVQRVNRAIATPSSTMVPVGPGATMSDVTSLETLSETSEFEPFSQAEAQAEELKNQLAMAGLAATGQSTKHMVMDSGSGLVPIRIFSKLDIETDTHPFFKRVWNVRHVLNGESPLLSATAKRIILKHNGKWPEEICNPEFIRKHIHFRQIIVSLSGTQNSSGSAVIGMHVYEFKSLNIGYRFAQMLDVTDDGNLYLDEELLNDVHEQRGGGGEELRGFLVDEFGQEIENDEEEDEEDEKIDGVIPAKIM</sequence>
<keyword evidence="3 7" id="KW-0851">Voltage-gated channel</keyword>
<keyword evidence="6 7" id="KW-0407">Ion channel</keyword>
<feature type="compositionally biased region" description="Polar residues" evidence="8">
    <location>
        <begin position="22"/>
        <end position="32"/>
    </location>
</feature>
<proteinExistence type="inferred from homology"/>
<feature type="region of interest" description="Disordered" evidence="8">
    <location>
        <begin position="799"/>
        <end position="820"/>
    </location>
</feature>
<dbReference type="InterPro" id="IPR014756">
    <property type="entry name" value="Ig_E-set"/>
</dbReference>
<name>A0A9N8H7F6_9STRA</name>
<dbReference type="GO" id="GO:0034765">
    <property type="term" value="P:regulation of monoatomic ion transmembrane transport"/>
    <property type="evidence" value="ECO:0007669"/>
    <property type="project" value="TreeGrafter"/>
</dbReference>
<dbReference type="InterPro" id="IPR016449">
    <property type="entry name" value="K_chnl_inward-rec_Kir"/>
</dbReference>
<dbReference type="OrthoDB" id="273257at2759"/>
<comment type="subcellular location">
    <subcellularLocation>
        <location evidence="7">Membrane</location>
        <topology evidence="7">Multi-pass membrane protein</topology>
    </subcellularLocation>
</comment>
<keyword evidence="11" id="KW-1185">Reference proteome</keyword>
<evidence type="ECO:0000256" key="1">
    <source>
        <dbReference type="ARBA" id="ARBA00022448"/>
    </source>
</evidence>
<feature type="transmembrane region" description="Helical" evidence="9">
    <location>
        <begin position="355"/>
        <end position="380"/>
    </location>
</feature>
<feature type="compositionally biased region" description="Acidic residues" evidence="8">
    <location>
        <begin position="418"/>
        <end position="434"/>
    </location>
</feature>
<keyword evidence="2 7" id="KW-0633">Potassium transport</keyword>
<feature type="transmembrane region" description="Helical" evidence="9">
    <location>
        <begin position="323"/>
        <end position="343"/>
    </location>
</feature>
<evidence type="ECO:0000256" key="7">
    <source>
        <dbReference type="RuleBase" id="RU003822"/>
    </source>
</evidence>
<evidence type="ECO:0000256" key="3">
    <source>
        <dbReference type="ARBA" id="ARBA00022882"/>
    </source>
</evidence>
<accession>A0A9N8H7F6</accession>
<feature type="region of interest" description="Disordered" evidence="8">
    <location>
        <begin position="406"/>
        <end position="464"/>
    </location>
</feature>
<keyword evidence="4 7" id="KW-0630">Potassium</keyword>
<keyword evidence="1 7" id="KW-0813">Transport</keyword>
<dbReference type="GO" id="GO:0005242">
    <property type="term" value="F:inward rectifier potassium channel activity"/>
    <property type="evidence" value="ECO:0007669"/>
    <property type="project" value="InterPro"/>
</dbReference>
<dbReference type="GO" id="GO:0005886">
    <property type="term" value="C:plasma membrane"/>
    <property type="evidence" value="ECO:0007669"/>
    <property type="project" value="TreeGrafter"/>
</dbReference>
<keyword evidence="9" id="KW-1133">Transmembrane helix</keyword>
<evidence type="ECO:0000313" key="10">
    <source>
        <dbReference type="EMBL" id="CAB9499708.1"/>
    </source>
</evidence>
<feature type="compositionally biased region" description="Polar residues" evidence="8">
    <location>
        <begin position="51"/>
        <end position="67"/>
    </location>
</feature>